<dbReference type="SUPFAM" id="SSF82051">
    <property type="entry name" value="Obg GTP-binding protein N-terminal domain"/>
    <property type="match status" value="1"/>
</dbReference>
<dbReference type="WBParaSite" id="TMUE_2000008174.1">
    <property type="protein sequence ID" value="TMUE_2000008174.1"/>
    <property type="gene ID" value="WBGene00289037"/>
</dbReference>
<dbReference type="PROSITE" id="PS51710">
    <property type="entry name" value="G_OBG"/>
    <property type="match status" value="1"/>
</dbReference>
<dbReference type="Pfam" id="PF01926">
    <property type="entry name" value="MMR_HSR1"/>
    <property type="match status" value="1"/>
</dbReference>
<dbReference type="GO" id="GO:0005525">
    <property type="term" value="F:GTP binding"/>
    <property type="evidence" value="ECO:0007669"/>
    <property type="project" value="UniProtKB-KW"/>
</dbReference>
<dbReference type="Proteomes" id="UP000046395">
    <property type="component" value="Unassembled WGS sequence"/>
</dbReference>
<reference evidence="6" key="1">
    <citation type="submission" date="2019-12" db="UniProtKB">
        <authorList>
            <consortium name="WormBaseParasite"/>
        </authorList>
    </citation>
    <scope>IDENTIFICATION</scope>
</reference>
<dbReference type="GO" id="GO:0003924">
    <property type="term" value="F:GTPase activity"/>
    <property type="evidence" value="ECO:0007669"/>
    <property type="project" value="InterPro"/>
</dbReference>
<dbReference type="PANTHER" id="PTHR11702">
    <property type="entry name" value="DEVELOPMENTALLY REGULATED GTP-BINDING PROTEIN-RELATED"/>
    <property type="match status" value="1"/>
</dbReference>
<evidence type="ECO:0000256" key="1">
    <source>
        <dbReference type="ARBA" id="ARBA00022741"/>
    </source>
</evidence>
<sequence>MVIRLSMLMSPVKLKGGGTLLRDHLRMYVRGGRGGQGLERYNGIGGDGGDVLLEASERVTLERLAFQNPSRRFIAGPGQDSRKFQLIGDKGENKVVRVPVGITVKTDAGQLIRALHNAGDQLLVATGGLGGCASNNYRGVKPKPYIIRLDLKLLADVGLVGFPNAGKSTFLQAVSQAKPRIASYPFTTVRPQLGVIEYDDGRQISVADLPGLIEGAYLNVGMGHHFLKHVERTFLLLFVIDITGFKLNLASPFRSAFDTFLLLTKEIELYMPELLNKPCVLCLNKMDMPKSTACLHAFMERFHALSEEGSCDSITTLPAEVRPSRIIAPLKIWPISAKKRMDIQPVVSHLRQAIDQLDEEKRKRNHVITDVWDVETVDPVLF</sequence>
<evidence type="ECO:0000313" key="6">
    <source>
        <dbReference type="WBParaSite" id="TMUE_2000008174.1"/>
    </source>
</evidence>
<evidence type="ECO:0000259" key="4">
    <source>
        <dbReference type="PROSITE" id="PS51883"/>
    </source>
</evidence>
<proteinExistence type="predicted"/>
<dbReference type="AlphaFoldDB" id="A0A5S6QLY2"/>
<feature type="domain" description="OBG-type G" evidence="3">
    <location>
        <begin position="155"/>
        <end position="355"/>
    </location>
</feature>
<evidence type="ECO:0000313" key="5">
    <source>
        <dbReference type="Proteomes" id="UP000046395"/>
    </source>
</evidence>
<dbReference type="STRING" id="70415.A0A5S6QLY2"/>
<evidence type="ECO:0000256" key="2">
    <source>
        <dbReference type="ARBA" id="ARBA00023134"/>
    </source>
</evidence>
<dbReference type="PRINTS" id="PR00326">
    <property type="entry name" value="GTP1OBG"/>
</dbReference>
<keyword evidence="2" id="KW-0342">GTP-binding</keyword>
<name>A0A5S6QLY2_TRIMR</name>
<dbReference type="InterPro" id="IPR036726">
    <property type="entry name" value="GTP1_OBG_dom_sf"/>
</dbReference>
<dbReference type="PROSITE" id="PS51883">
    <property type="entry name" value="OBG"/>
    <property type="match status" value="1"/>
</dbReference>
<dbReference type="InterPro" id="IPR006073">
    <property type="entry name" value="GTP-bd"/>
</dbReference>
<dbReference type="Gene3D" id="3.40.50.300">
    <property type="entry name" value="P-loop containing nucleotide triphosphate hydrolases"/>
    <property type="match status" value="1"/>
</dbReference>
<dbReference type="GO" id="GO:0042254">
    <property type="term" value="P:ribosome biogenesis"/>
    <property type="evidence" value="ECO:0007669"/>
    <property type="project" value="UniProtKB-UniRule"/>
</dbReference>
<evidence type="ECO:0000259" key="3">
    <source>
        <dbReference type="PROSITE" id="PS51710"/>
    </source>
</evidence>
<keyword evidence="1" id="KW-0547">Nucleotide-binding</keyword>
<dbReference type="CDD" id="cd01898">
    <property type="entry name" value="Obg"/>
    <property type="match status" value="1"/>
</dbReference>
<dbReference type="InterPro" id="IPR027417">
    <property type="entry name" value="P-loop_NTPase"/>
</dbReference>
<accession>A0A5S6QLY2</accession>
<keyword evidence="5" id="KW-1185">Reference proteome</keyword>
<dbReference type="GO" id="GO:0005739">
    <property type="term" value="C:mitochondrion"/>
    <property type="evidence" value="ECO:0007669"/>
    <property type="project" value="TreeGrafter"/>
</dbReference>
<feature type="domain" description="Obg" evidence="4">
    <location>
        <begin position="19"/>
        <end position="154"/>
    </location>
</feature>
<dbReference type="SUPFAM" id="SSF52540">
    <property type="entry name" value="P-loop containing nucleoside triphosphate hydrolases"/>
    <property type="match status" value="1"/>
</dbReference>
<dbReference type="PANTHER" id="PTHR11702:SF43">
    <property type="entry name" value="GTP-BINDING PROTEIN 10"/>
    <property type="match status" value="1"/>
</dbReference>
<dbReference type="InterPro" id="IPR045086">
    <property type="entry name" value="OBG_GTPase"/>
</dbReference>
<dbReference type="Pfam" id="PF01018">
    <property type="entry name" value="GTP1_OBG"/>
    <property type="match status" value="1"/>
</dbReference>
<dbReference type="InterPro" id="IPR031167">
    <property type="entry name" value="G_OBG"/>
</dbReference>
<dbReference type="InterPro" id="IPR006169">
    <property type="entry name" value="GTP1_OBG_dom"/>
</dbReference>
<dbReference type="Gene3D" id="2.70.210.12">
    <property type="entry name" value="GTP1/OBG domain"/>
    <property type="match status" value="1"/>
</dbReference>
<organism evidence="5 6">
    <name type="scientific">Trichuris muris</name>
    <name type="common">Mouse whipworm</name>
    <dbReference type="NCBI Taxonomy" id="70415"/>
    <lineage>
        <taxon>Eukaryota</taxon>
        <taxon>Metazoa</taxon>
        <taxon>Ecdysozoa</taxon>
        <taxon>Nematoda</taxon>
        <taxon>Enoplea</taxon>
        <taxon>Dorylaimia</taxon>
        <taxon>Trichinellida</taxon>
        <taxon>Trichuridae</taxon>
        <taxon>Trichuris</taxon>
    </lineage>
</organism>
<protein>
    <submittedName>
        <fullName evidence="6">OBG-type G domain-containing protein</fullName>
    </submittedName>
</protein>